<feature type="region of interest" description="Disordered" evidence="1">
    <location>
        <begin position="46"/>
        <end position="84"/>
    </location>
</feature>
<accession>A0AAU8GQS7</accession>
<reference evidence="3" key="1">
    <citation type="submission" date="2024-04" db="EMBL/GenBank/DDBJ databases">
        <authorList>
            <person name="Asai D.J."/>
            <person name="Lewis C.M."/>
            <person name="Viland M.D."/>
            <person name="Garlena R.A."/>
            <person name="Russell D.A."/>
            <person name="Jacobs-Sera D."/>
            <person name="Hatfull G.F."/>
        </authorList>
    </citation>
    <scope>NUCLEOTIDE SEQUENCE</scope>
</reference>
<dbReference type="EMBL" id="PP750961">
    <property type="protein sequence ID" value="XCH43026.1"/>
    <property type="molecule type" value="Genomic_DNA"/>
</dbReference>
<keyword evidence="2" id="KW-0812">Transmembrane</keyword>
<dbReference type="GO" id="GO:0004674">
    <property type="term" value="F:protein serine/threonine kinase activity"/>
    <property type="evidence" value="ECO:0007669"/>
    <property type="project" value="UniProtKB-KW"/>
</dbReference>
<organism evidence="3">
    <name type="scientific">Mycobacterium phage JustASigh</name>
    <dbReference type="NCBI Taxonomy" id="3158894"/>
    <lineage>
        <taxon>Viruses</taxon>
        <taxon>Duplodnaviria</taxon>
        <taxon>Heunggongvirae</taxon>
        <taxon>Uroviricota</taxon>
        <taxon>Caudoviricetes</taxon>
    </lineage>
</organism>
<name>A0AAU8GQS7_9CAUD</name>
<keyword evidence="3" id="KW-0418">Kinase</keyword>
<feature type="transmembrane region" description="Helical" evidence="2">
    <location>
        <begin position="15"/>
        <end position="37"/>
    </location>
</feature>
<keyword evidence="3" id="KW-0808">Transferase</keyword>
<protein>
    <submittedName>
        <fullName evidence="3">Serine/threonine protein kinase</fullName>
    </submittedName>
</protein>
<evidence type="ECO:0000256" key="2">
    <source>
        <dbReference type="SAM" id="Phobius"/>
    </source>
</evidence>
<keyword evidence="3" id="KW-0723">Serine/threonine-protein kinase</keyword>
<feature type="compositionally biased region" description="Low complexity" evidence="1">
    <location>
        <begin position="50"/>
        <end position="84"/>
    </location>
</feature>
<keyword evidence="2" id="KW-1133">Transmembrane helix</keyword>
<keyword evidence="2" id="KW-0472">Membrane</keyword>
<evidence type="ECO:0000313" key="3">
    <source>
        <dbReference type="EMBL" id="XCH43026.1"/>
    </source>
</evidence>
<evidence type="ECO:0000256" key="1">
    <source>
        <dbReference type="SAM" id="MobiDB-lite"/>
    </source>
</evidence>
<sequence>MSEQQSPPKEKRRRWPWIVIGVPIAILAFLVILGLIVGPQDKPSADGPIATTAPPAATAPATSSTTEYAPAPPSSTAAPAATEPPGGRMNALFCKFTTYEGGPYYVQVFNPTVPGEGMCTASEQSYTQEEFGEIPGLKRRCSLDRSEQIAQKKAIVSIYSDGTPESVQAARLMCGNTKNPFTE</sequence>
<gene>
    <name evidence="3" type="primary">44</name>
    <name evidence="3" type="ORF">PBI_JUSTASIGH_44</name>
</gene>
<proteinExistence type="predicted"/>